<dbReference type="InterPro" id="IPR011545">
    <property type="entry name" value="DEAD/DEAH_box_helicase_dom"/>
</dbReference>
<dbReference type="InterPro" id="IPR027417">
    <property type="entry name" value="P-loop_NTPase"/>
</dbReference>
<sequence length="1083" mass="113877">MEAVGTRTSPAGASAGHAIVAGHPEGARDAVASLLAGAGYERAHGFVNAMGRLRPFDQFLVEGLEDLRRRVEADGAAHRSLEAAVASARAYRRLSQERRRQELEQLVAALECLKVRLSSSGALPTSELWKPDQVLADDAVTSMVPFVLDIETSGMRAGKDCVSELAVLCTATGREFQTLAYERMIDFMREHVHAGGPGCVPLLIGHNILRFDLPMIQGQAAALGLPPLRAVRALDTLLLARGLQSRHAFPALRLGALYAHFTGRGLEGAHRAMADVRANAAVLEGLLACVGARAESLLGPPGAAGAGLPAGSVVAPEARRAAARARAAAPQTPAGDPASPLPRHKFRPAEFGADIQVEHTLDRLCRGAEGSAQSLPLERPHAEERVRLWRQAEEAVRARAGPASFLDTPLSDFRRPHAFTALQLAGMRQADIRTLRDLLHSFPRSYSVFPFGALPRREVWGPQPVCLVAELEHVASRPVSRGGGWLEARYLVVDPAEGAGAAGDLSAAGSQPTRLTLRKFRGAGNPPLLVEYWALKKQVRQRFVVSGRVEPEPGGGPGDWVFAGADYRAAPAADADVRALRSAGALVVPDYGTRAGLSSARLAAAVGKGVALLRGAAGAWDDPVPARVRERAGLGGYLEALEAAHAPRNAAHFAAGRLRLSFQEVFELQVRLLARQRARRDRDLAGGVRAAPALDAAGLGDVGTGKTAVALLAALQALGSGLQVAIMAPTEILAAQLAAVFRERGAARQETLRGLADGSISVAVGTHALLGERTRFARLGLVIVDEEHRFGVAQRAALAGKAAGTAPHVLGMSATPIPRTQALLAHGELTHVVGNTPASDVPAATAERARALRRPWAWTRSRVGLLHGRLAPEAKAAALAAFAAGRTPVLVTTSVVEVGVDVPAASLMIVERAERFGLGAAAPAARPRGPRRPRGRLLPGRRRRRRGEAARAGARARDGFEVAELDFALRGAGDVLGTRQSGRRAETTTISGWSAASGASNYTSAAPSLGFFCLPRDQALVEPARAGALDFLEACPAPADWPRELLGPALEWLAEGERGQVSDEGGAGGEASDDDAATGRTKD</sequence>
<feature type="region of interest" description="Disordered" evidence="8">
    <location>
        <begin position="1054"/>
        <end position="1083"/>
    </location>
</feature>
<dbReference type="SMART" id="SM00490">
    <property type="entry name" value="HELICc"/>
    <property type="match status" value="1"/>
</dbReference>
<keyword evidence="2" id="KW-0227">DNA damage</keyword>
<dbReference type="GO" id="GO:0006281">
    <property type="term" value="P:DNA repair"/>
    <property type="evidence" value="ECO:0007669"/>
    <property type="project" value="UniProtKB-KW"/>
</dbReference>
<dbReference type="Proteomes" id="UP001255856">
    <property type="component" value="Unassembled WGS sequence"/>
</dbReference>
<evidence type="ECO:0000256" key="6">
    <source>
        <dbReference type="ARBA" id="ARBA00023125"/>
    </source>
</evidence>
<keyword evidence="4" id="KW-0347">Helicase</keyword>
<feature type="domain" description="Helicase C-terminal" evidence="10">
    <location>
        <begin position="818"/>
        <end position="991"/>
    </location>
</feature>
<keyword evidence="12" id="KW-1185">Reference proteome</keyword>
<name>A0AAD9IL24_PROWI</name>
<protein>
    <recommendedName>
        <fullName evidence="13">Helicase ATP-binding domain-containing protein</fullName>
    </recommendedName>
</protein>
<dbReference type="Pfam" id="PF00271">
    <property type="entry name" value="Helicase_C"/>
    <property type="match status" value="1"/>
</dbReference>
<feature type="region of interest" description="Disordered" evidence="8">
    <location>
        <begin position="922"/>
        <end position="953"/>
    </location>
</feature>
<evidence type="ECO:0000256" key="1">
    <source>
        <dbReference type="ARBA" id="ARBA00022741"/>
    </source>
</evidence>
<dbReference type="InterPro" id="IPR001650">
    <property type="entry name" value="Helicase_C-like"/>
</dbReference>
<accession>A0AAD9IL24</accession>
<dbReference type="SMART" id="SM00479">
    <property type="entry name" value="EXOIII"/>
    <property type="match status" value="1"/>
</dbReference>
<dbReference type="AlphaFoldDB" id="A0AAD9IL24"/>
<dbReference type="CDD" id="cd06127">
    <property type="entry name" value="DEDDh"/>
    <property type="match status" value="1"/>
</dbReference>
<dbReference type="SMART" id="SM00487">
    <property type="entry name" value="DEXDc"/>
    <property type="match status" value="1"/>
</dbReference>
<dbReference type="InterPro" id="IPR013520">
    <property type="entry name" value="Ribonucl_H"/>
</dbReference>
<dbReference type="PANTHER" id="PTHR47964">
    <property type="entry name" value="ATP-DEPENDENT DNA HELICASE HOMOLOG RECG, CHLOROPLASTIC"/>
    <property type="match status" value="1"/>
</dbReference>
<dbReference type="SUPFAM" id="SSF52540">
    <property type="entry name" value="P-loop containing nucleoside triphosphate hydrolases"/>
    <property type="match status" value="2"/>
</dbReference>
<reference evidence="11" key="1">
    <citation type="submission" date="2021-01" db="EMBL/GenBank/DDBJ databases">
        <authorList>
            <person name="Eckstrom K.M.E."/>
        </authorList>
    </citation>
    <scope>NUCLEOTIDE SEQUENCE</scope>
    <source>
        <strain evidence="11">UVCC 0001</strain>
    </source>
</reference>
<dbReference type="Pfam" id="PF00270">
    <property type="entry name" value="DEAD"/>
    <property type="match status" value="1"/>
</dbReference>
<feature type="compositionally biased region" description="Basic residues" evidence="8">
    <location>
        <begin position="928"/>
        <end position="946"/>
    </location>
</feature>
<dbReference type="PANTHER" id="PTHR47964:SF1">
    <property type="entry name" value="ATP-DEPENDENT DNA HELICASE HOMOLOG RECG, CHLOROPLASTIC"/>
    <property type="match status" value="1"/>
</dbReference>
<dbReference type="GO" id="GO:0003677">
    <property type="term" value="F:DNA binding"/>
    <property type="evidence" value="ECO:0007669"/>
    <property type="project" value="UniProtKB-KW"/>
</dbReference>
<evidence type="ECO:0000256" key="4">
    <source>
        <dbReference type="ARBA" id="ARBA00022806"/>
    </source>
</evidence>
<dbReference type="InterPro" id="IPR014001">
    <property type="entry name" value="Helicase_ATP-bd"/>
</dbReference>
<dbReference type="Gene3D" id="3.40.50.300">
    <property type="entry name" value="P-loop containing nucleotide triphosphate hydrolases"/>
    <property type="match status" value="2"/>
</dbReference>
<dbReference type="GO" id="GO:0016787">
    <property type="term" value="F:hydrolase activity"/>
    <property type="evidence" value="ECO:0007669"/>
    <property type="project" value="UniProtKB-KW"/>
</dbReference>
<dbReference type="Gene3D" id="3.30.420.10">
    <property type="entry name" value="Ribonuclease H-like superfamily/Ribonuclease H"/>
    <property type="match status" value="1"/>
</dbReference>
<evidence type="ECO:0008006" key="13">
    <source>
        <dbReference type="Google" id="ProtNLM"/>
    </source>
</evidence>
<gene>
    <name evidence="11" type="ORF">QBZ16_003805</name>
</gene>
<dbReference type="EMBL" id="JASFZW010000005">
    <property type="protein sequence ID" value="KAK2077937.1"/>
    <property type="molecule type" value="Genomic_DNA"/>
</dbReference>
<keyword evidence="6" id="KW-0238">DNA-binding</keyword>
<dbReference type="SUPFAM" id="SSF53098">
    <property type="entry name" value="Ribonuclease H-like"/>
    <property type="match status" value="1"/>
</dbReference>
<evidence type="ECO:0000256" key="2">
    <source>
        <dbReference type="ARBA" id="ARBA00022763"/>
    </source>
</evidence>
<feature type="region of interest" description="Disordered" evidence="8">
    <location>
        <begin position="323"/>
        <end position="345"/>
    </location>
</feature>
<keyword evidence="3" id="KW-0378">Hydrolase</keyword>
<keyword evidence="5" id="KW-0067">ATP-binding</keyword>
<proteinExistence type="predicted"/>
<dbReference type="PROSITE" id="PS51192">
    <property type="entry name" value="HELICASE_ATP_BIND_1"/>
    <property type="match status" value="1"/>
</dbReference>
<evidence type="ECO:0000259" key="9">
    <source>
        <dbReference type="PROSITE" id="PS51192"/>
    </source>
</evidence>
<organism evidence="11 12">
    <name type="scientific">Prototheca wickerhamii</name>
    <dbReference type="NCBI Taxonomy" id="3111"/>
    <lineage>
        <taxon>Eukaryota</taxon>
        <taxon>Viridiplantae</taxon>
        <taxon>Chlorophyta</taxon>
        <taxon>core chlorophytes</taxon>
        <taxon>Trebouxiophyceae</taxon>
        <taxon>Chlorellales</taxon>
        <taxon>Chlorellaceae</taxon>
        <taxon>Prototheca</taxon>
    </lineage>
</organism>
<evidence type="ECO:0000256" key="3">
    <source>
        <dbReference type="ARBA" id="ARBA00022801"/>
    </source>
</evidence>
<dbReference type="PROSITE" id="PS51194">
    <property type="entry name" value="HELICASE_CTER"/>
    <property type="match status" value="1"/>
</dbReference>
<keyword evidence="7" id="KW-0234">DNA repair</keyword>
<dbReference type="InterPro" id="IPR047112">
    <property type="entry name" value="RecG/Mfd"/>
</dbReference>
<dbReference type="InterPro" id="IPR012337">
    <property type="entry name" value="RNaseH-like_sf"/>
</dbReference>
<dbReference type="GO" id="GO:0003678">
    <property type="term" value="F:DNA helicase activity"/>
    <property type="evidence" value="ECO:0007669"/>
    <property type="project" value="TreeGrafter"/>
</dbReference>
<evidence type="ECO:0000256" key="5">
    <source>
        <dbReference type="ARBA" id="ARBA00022840"/>
    </source>
</evidence>
<feature type="domain" description="Helicase ATP-binding" evidence="9">
    <location>
        <begin position="687"/>
        <end position="834"/>
    </location>
</feature>
<evidence type="ECO:0000259" key="10">
    <source>
        <dbReference type="PROSITE" id="PS51194"/>
    </source>
</evidence>
<comment type="caution">
    <text evidence="11">The sequence shown here is derived from an EMBL/GenBank/DDBJ whole genome shotgun (WGS) entry which is preliminary data.</text>
</comment>
<dbReference type="InterPro" id="IPR036397">
    <property type="entry name" value="RNaseH_sf"/>
</dbReference>
<evidence type="ECO:0000313" key="12">
    <source>
        <dbReference type="Proteomes" id="UP001255856"/>
    </source>
</evidence>
<evidence type="ECO:0000256" key="8">
    <source>
        <dbReference type="SAM" id="MobiDB-lite"/>
    </source>
</evidence>
<keyword evidence="1" id="KW-0547">Nucleotide-binding</keyword>
<dbReference type="GO" id="GO:0005524">
    <property type="term" value="F:ATP binding"/>
    <property type="evidence" value="ECO:0007669"/>
    <property type="project" value="UniProtKB-KW"/>
</dbReference>
<evidence type="ECO:0000313" key="11">
    <source>
        <dbReference type="EMBL" id="KAK2077937.1"/>
    </source>
</evidence>
<evidence type="ECO:0000256" key="7">
    <source>
        <dbReference type="ARBA" id="ARBA00023204"/>
    </source>
</evidence>